<evidence type="ECO:0000256" key="1">
    <source>
        <dbReference type="SAM" id="MobiDB-lite"/>
    </source>
</evidence>
<reference evidence="2" key="1">
    <citation type="submission" date="2021-05" db="EMBL/GenBank/DDBJ databases">
        <title>A free-living protist that lacks canonical eukaryotic 1 DNA replication and segregation systems.</title>
        <authorList>
            <person name="Salas-Leiva D.E."/>
            <person name="Tromer E.C."/>
            <person name="Curtis B.A."/>
            <person name="Jerlstrom-Hultqvist J."/>
            <person name="Kolisko M."/>
            <person name="Yi Z."/>
            <person name="Salas-Leiva J.S."/>
            <person name="Gallot-Lavallee L."/>
            <person name="Kops G.J.P.L."/>
            <person name="Archibald J.M."/>
            <person name="Simpson A.G.B."/>
            <person name="Roger A.J."/>
        </authorList>
    </citation>
    <scope>NUCLEOTIDE SEQUENCE</scope>
    <source>
        <strain evidence="2">BICM</strain>
    </source>
</reference>
<evidence type="ECO:0000313" key="2">
    <source>
        <dbReference type="EMBL" id="KAG9395051.1"/>
    </source>
</evidence>
<dbReference type="Proteomes" id="UP000717585">
    <property type="component" value="Unassembled WGS sequence"/>
</dbReference>
<keyword evidence="3" id="KW-1185">Reference proteome</keyword>
<organism evidence="2 3">
    <name type="scientific">Carpediemonas membranifera</name>
    <dbReference type="NCBI Taxonomy" id="201153"/>
    <lineage>
        <taxon>Eukaryota</taxon>
        <taxon>Metamonada</taxon>
        <taxon>Carpediemonas-like organisms</taxon>
        <taxon>Carpediemonas</taxon>
    </lineage>
</organism>
<proteinExistence type="predicted"/>
<dbReference type="EMBL" id="JAHDYR010000012">
    <property type="protein sequence ID" value="KAG9395051.1"/>
    <property type="molecule type" value="Genomic_DNA"/>
</dbReference>
<evidence type="ECO:0000313" key="3">
    <source>
        <dbReference type="Proteomes" id="UP000717585"/>
    </source>
</evidence>
<sequence>MSDTNKRLLDEAEFAYVPSKDSDTRPVGGVTFQTGVTEIRFRKNDDEHIIEHEMDDMLTRYPGAHDDEDDIIDDEEDSTDDESMEDGEYEAEMLRSPQMPDDDDDDEEYPSNFRGMDTLDLARIRRLKNKLGQ</sequence>
<gene>
    <name evidence="2" type="ORF">J8273_0265</name>
</gene>
<feature type="region of interest" description="Disordered" evidence="1">
    <location>
        <begin position="55"/>
        <end position="116"/>
    </location>
</feature>
<protein>
    <submittedName>
        <fullName evidence="2">Uncharacterized protein</fullName>
    </submittedName>
</protein>
<comment type="caution">
    <text evidence="2">The sequence shown here is derived from an EMBL/GenBank/DDBJ whole genome shotgun (WGS) entry which is preliminary data.</text>
</comment>
<accession>A0A8J6E323</accession>
<dbReference type="AlphaFoldDB" id="A0A8J6E323"/>
<feature type="compositionally biased region" description="Acidic residues" evidence="1">
    <location>
        <begin position="66"/>
        <end position="91"/>
    </location>
</feature>
<feature type="compositionally biased region" description="Acidic residues" evidence="1">
    <location>
        <begin position="100"/>
        <end position="109"/>
    </location>
</feature>
<name>A0A8J6E323_9EUKA</name>